<dbReference type="RefSeq" id="WP_152190939.1">
    <property type="nucleotide sequence ID" value="NZ_WFKI01000025.1"/>
</dbReference>
<keyword evidence="2" id="KW-0732">Signal</keyword>
<accession>A0A6L4WRC9</accession>
<proteinExistence type="predicted"/>
<reference evidence="5 6" key="1">
    <citation type="submission" date="2019-10" db="EMBL/GenBank/DDBJ databases">
        <title>Poseidonibacter ostreae sp. nov., isolated from the gut of the Ostrea denselamellosa.</title>
        <authorList>
            <person name="Choi A."/>
        </authorList>
    </citation>
    <scope>NUCLEOTIDE SEQUENCE [LARGE SCALE GENOMIC DNA]</scope>
    <source>
        <strain evidence="3 6">SJOD-M-33</strain>
        <strain evidence="4 5">SJOD-M-5</strain>
    </source>
</reference>
<dbReference type="Proteomes" id="UP000472839">
    <property type="component" value="Unassembled WGS sequence"/>
</dbReference>
<feature type="signal peptide" evidence="2">
    <location>
        <begin position="1"/>
        <end position="27"/>
    </location>
</feature>
<evidence type="ECO:0000313" key="5">
    <source>
        <dbReference type="Proteomes" id="UP000461010"/>
    </source>
</evidence>
<feature type="transmembrane region" description="Helical" evidence="1">
    <location>
        <begin position="76"/>
        <end position="96"/>
    </location>
</feature>
<sequence>MMSWIKRNKMFTAFLAVFVLLAGSSFAAGTGDALGLATTWVKVQGWFADPAVTSIVGMLILIFSIFLFFQKMYISGIVSLVLLVIVVNITTVAASFSGAGIY</sequence>
<dbReference type="EMBL" id="WFKJ01000033">
    <property type="protein sequence ID" value="KAB7889599.1"/>
    <property type="molecule type" value="Genomic_DNA"/>
</dbReference>
<evidence type="ECO:0000313" key="3">
    <source>
        <dbReference type="EMBL" id="KAB7886080.1"/>
    </source>
</evidence>
<feature type="transmembrane region" description="Helical" evidence="1">
    <location>
        <begin position="51"/>
        <end position="69"/>
    </location>
</feature>
<keyword evidence="1" id="KW-0812">Transmembrane</keyword>
<protein>
    <recommendedName>
        <fullName evidence="7">Conjugal transfer protein TrbC</fullName>
    </recommendedName>
</protein>
<dbReference type="AlphaFoldDB" id="A0A6L4WRC9"/>
<gene>
    <name evidence="4" type="ORF">GBG18_10620</name>
    <name evidence="3" type="ORF">GBG19_13025</name>
</gene>
<evidence type="ECO:0008006" key="7">
    <source>
        <dbReference type="Google" id="ProtNLM"/>
    </source>
</evidence>
<keyword evidence="1" id="KW-0472">Membrane</keyword>
<evidence type="ECO:0000313" key="6">
    <source>
        <dbReference type="Proteomes" id="UP000472839"/>
    </source>
</evidence>
<keyword evidence="5" id="KW-1185">Reference proteome</keyword>
<evidence type="ECO:0000256" key="1">
    <source>
        <dbReference type="SAM" id="Phobius"/>
    </source>
</evidence>
<name>A0A6L4WRC9_9BACT</name>
<feature type="chain" id="PRO_5026834129" description="Conjugal transfer protein TrbC" evidence="2">
    <location>
        <begin position="28"/>
        <end position="102"/>
    </location>
</feature>
<organism evidence="3 6">
    <name type="scientific">Poseidonibacter ostreae</name>
    <dbReference type="NCBI Taxonomy" id="2654171"/>
    <lineage>
        <taxon>Bacteria</taxon>
        <taxon>Pseudomonadati</taxon>
        <taxon>Campylobacterota</taxon>
        <taxon>Epsilonproteobacteria</taxon>
        <taxon>Campylobacterales</taxon>
        <taxon>Arcobacteraceae</taxon>
        <taxon>Poseidonibacter</taxon>
    </lineage>
</organism>
<keyword evidence="1" id="KW-1133">Transmembrane helix</keyword>
<comment type="caution">
    <text evidence="3">The sequence shown here is derived from an EMBL/GenBank/DDBJ whole genome shotgun (WGS) entry which is preliminary data.</text>
</comment>
<evidence type="ECO:0000256" key="2">
    <source>
        <dbReference type="SAM" id="SignalP"/>
    </source>
</evidence>
<dbReference type="Proteomes" id="UP000461010">
    <property type="component" value="Unassembled WGS sequence"/>
</dbReference>
<evidence type="ECO:0000313" key="4">
    <source>
        <dbReference type="EMBL" id="KAB7889599.1"/>
    </source>
</evidence>
<dbReference type="EMBL" id="WFKK01000047">
    <property type="protein sequence ID" value="KAB7886080.1"/>
    <property type="molecule type" value="Genomic_DNA"/>
</dbReference>